<sequence length="52" mass="6382">MKYQILTRYKNGAWEHCDYAKDDCELNYLLDEYKMAYGKDFTFRVEEDDDEV</sequence>
<dbReference type="Proteomes" id="UP000198304">
    <property type="component" value="Unassembled WGS sequence"/>
</dbReference>
<name>A0A239CTQ7_9FIRM</name>
<dbReference type="AlphaFoldDB" id="A0A239CTQ7"/>
<keyword evidence="2" id="KW-1185">Reference proteome</keyword>
<protein>
    <submittedName>
        <fullName evidence="1">Uncharacterized protein</fullName>
    </submittedName>
</protein>
<gene>
    <name evidence="1" type="ORF">SAMN05446037_1006136</name>
</gene>
<organism evidence="1 2">
    <name type="scientific">Anaerovirgula multivorans</name>
    <dbReference type="NCBI Taxonomy" id="312168"/>
    <lineage>
        <taxon>Bacteria</taxon>
        <taxon>Bacillati</taxon>
        <taxon>Bacillota</taxon>
        <taxon>Clostridia</taxon>
        <taxon>Peptostreptococcales</taxon>
        <taxon>Natronincolaceae</taxon>
        <taxon>Anaerovirgula</taxon>
    </lineage>
</organism>
<dbReference type="RefSeq" id="WP_176431272.1">
    <property type="nucleotide sequence ID" value="NZ_FZOJ01000006.1"/>
</dbReference>
<evidence type="ECO:0000313" key="1">
    <source>
        <dbReference type="EMBL" id="SNS23232.1"/>
    </source>
</evidence>
<proteinExistence type="predicted"/>
<accession>A0A239CTQ7</accession>
<dbReference type="EMBL" id="FZOJ01000006">
    <property type="protein sequence ID" value="SNS23232.1"/>
    <property type="molecule type" value="Genomic_DNA"/>
</dbReference>
<reference evidence="1 2" key="1">
    <citation type="submission" date="2017-06" db="EMBL/GenBank/DDBJ databases">
        <authorList>
            <person name="Kim H.J."/>
            <person name="Triplett B.A."/>
        </authorList>
    </citation>
    <scope>NUCLEOTIDE SEQUENCE [LARGE SCALE GENOMIC DNA]</scope>
    <source>
        <strain evidence="1 2">SCA</strain>
    </source>
</reference>
<evidence type="ECO:0000313" key="2">
    <source>
        <dbReference type="Proteomes" id="UP000198304"/>
    </source>
</evidence>